<feature type="transmembrane region" description="Helical" evidence="1">
    <location>
        <begin position="28"/>
        <end position="47"/>
    </location>
</feature>
<dbReference type="RefSeq" id="WP_029637236.1">
    <property type="nucleotide sequence ID" value="NZ_JACJTA010000103.1"/>
</dbReference>
<evidence type="ECO:0000256" key="1">
    <source>
        <dbReference type="SAM" id="Phobius"/>
    </source>
</evidence>
<keyword evidence="1" id="KW-0812">Transmembrane</keyword>
<reference evidence="2 3" key="1">
    <citation type="journal article" date="2020" name="ISME J.">
        <title>Comparative genomics reveals insights into cyanobacterial evolution and habitat adaptation.</title>
        <authorList>
            <person name="Chen M.Y."/>
            <person name="Teng W.K."/>
            <person name="Zhao L."/>
            <person name="Hu C.X."/>
            <person name="Zhou Y.K."/>
            <person name="Han B.P."/>
            <person name="Song L.R."/>
            <person name="Shu W.S."/>
        </authorList>
    </citation>
    <scope>NUCLEOTIDE SEQUENCE [LARGE SCALE GENOMIC DNA]</scope>
    <source>
        <strain evidence="2 3">FACHB-248</strain>
    </source>
</reference>
<organism evidence="2 3">
    <name type="scientific">Scytonema hofmannii FACHB-248</name>
    <dbReference type="NCBI Taxonomy" id="1842502"/>
    <lineage>
        <taxon>Bacteria</taxon>
        <taxon>Bacillati</taxon>
        <taxon>Cyanobacteriota</taxon>
        <taxon>Cyanophyceae</taxon>
        <taxon>Nostocales</taxon>
        <taxon>Scytonemataceae</taxon>
        <taxon>Scytonema</taxon>
    </lineage>
</organism>
<evidence type="ECO:0000313" key="3">
    <source>
        <dbReference type="Proteomes" id="UP000660380"/>
    </source>
</evidence>
<sequence>MQQNSTTQTTNNNLDLRSHNLHNSVNNVMGALIIMFPIMLFVGVKAYKGYRVAVLRKRIATLEKLWHLDVKNNKF</sequence>
<gene>
    <name evidence="2" type="ORF">H6G81_30150</name>
</gene>
<keyword evidence="1" id="KW-0472">Membrane</keyword>
<evidence type="ECO:0000313" key="2">
    <source>
        <dbReference type="EMBL" id="MBD2608663.1"/>
    </source>
</evidence>
<keyword evidence="1" id="KW-1133">Transmembrane helix</keyword>
<name>A0ABR8GZQ8_9CYAN</name>
<protein>
    <submittedName>
        <fullName evidence="2">Uncharacterized protein</fullName>
    </submittedName>
</protein>
<dbReference type="EMBL" id="JACJTA010000103">
    <property type="protein sequence ID" value="MBD2608663.1"/>
    <property type="molecule type" value="Genomic_DNA"/>
</dbReference>
<accession>A0ABR8GZQ8</accession>
<proteinExistence type="predicted"/>
<keyword evidence="3" id="KW-1185">Reference proteome</keyword>
<dbReference type="Proteomes" id="UP000660380">
    <property type="component" value="Unassembled WGS sequence"/>
</dbReference>
<comment type="caution">
    <text evidence="2">The sequence shown here is derived from an EMBL/GenBank/DDBJ whole genome shotgun (WGS) entry which is preliminary data.</text>
</comment>